<name>A0A8T0WQH6_PANVG</name>
<comment type="caution">
    <text evidence="2">The sequence shown here is derived from an EMBL/GenBank/DDBJ whole genome shotgun (WGS) entry which is preliminary data.</text>
</comment>
<sequence length="67" mass="7750">MATSGSSRTSRSSSRAWSGYNIEDYSSPIPYRERPLDYEPPVFCKCGTKAVRWISWSDENPGRSWWL</sequence>
<accession>A0A8T0WQH6</accession>
<proteinExistence type="predicted"/>
<feature type="region of interest" description="Disordered" evidence="1">
    <location>
        <begin position="1"/>
        <end position="30"/>
    </location>
</feature>
<gene>
    <name evidence="2" type="ORF">PVAP13_1NG317619</name>
</gene>
<dbReference type="AlphaFoldDB" id="A0A8T0WQH6"/>
<evidence type="ECO:0000313" key="2">
    <source>
        <dbReference type="EMBL" id="KAG2651831.1"/>
    </source>
</evidence>
<protein>
    <submittedName>
        <fullName evidence="2">Uncharacterized protein</fullName>
    </submittedName>
</protein>
<dbReference type="Proteomes" id="UP000823388">
    <property type="component" value="Chromosome 1N"/>
</dbReference>
<reference evidence="2" key="1">
    <citation type="submission" date="2020-05" db="EMBL/GenBank/DDBJ databases">
        <title>WGS assembly of Panicum virgatum.</title>
        <authorList>
            <person name="Lovell J.T."/>
            <person name="Jenkins J."/>
            <person name="Shu S."/>
            <person name="Juenger T.E."/>
            <person name="Schmutz J."/>
        </authorList>
    </citation>
    <scope>NUCLEOTIDE SEQUENCE</scope>
    <source>
        <strain evidence="2">AP13</strain>
    </source>
</reference>
<feature type="compositionally biased region" description="Low complexity" evidence="1">
    <location>
        <begin position="1"/>
        <end position="19"/>
    </location>
</feature>
<evidence type="ECO:0000313" key="3">
    <source>
        <dbReference type="Proteomes" id="UP000823388"/>
    </source>
</evidence>
<dbReference type="EMBL" id="CM029038">
    <property type="protein sequence ID" value="KAG2651831.1"/>
    <property type="molecule type" value="Genomic_DNA"/>
</dbReference>
<organism evidence="2 3">
    <name type="scientific">Panicum virgatum</name>
    <name type="common">Blackwell switchgrass</name>
    <dbReference type="NCBI Taxonomy" id="38727"/>
    <lineage>
        <taxon>Eukaryota</taxon>
        <taxon>Viridiplantae</taxon>
        <taxon>Streptophyta</taxon>
        <taxon>Embryophyta</taxon>
        <taxon>Tracheophyta</taxon>
        <taxon>Spermatophyta</taxon>
        <taxon>Magnoliopsida</taxon>
        <taxon>Liliopsida</taxon>
        <taxon>Poales</taxon>
        <taxon>Poaceae</taxon>
        <taxon>PACMAD clade</taxon>
        <taxon>Panicoideae</taxon>
        <taxon>Panicodae</taxon>
        <taxon>Paniceae</taxon>
        <taxon>Panicinae</taxon>
        <taxon>Panicum</taxon>
        <taxon>Panicum sect. Hiantes</taxon>
    </lineage>
</organism>
<keyword evidence="3" id="KW-1185">Reference proteome</keyword>
<evidence type="ECO:0000256" key="1">
    <source>
        <dbReference type="SAM" id="MobiDB-lite"/>
    </source>
</evidence>